<evidence type="ECO:0000313" key="12">
    <source>
        <dbReference type="Proteomes" id="UP000250234"/>
    </source>
</evidence>
<keyword evidence="2" id="KW-1003">Cell membrane</keyword>
<evidence type="ECO:0000313" key="11">
    <source>
        <dbReference type="EMBL" id="SQC08471.1"/>
    </source>
</evidence>
<keyword evidence="5 7" id="KW-0472">Membrane</keyword>
<evidence type="ECO:0000256" key="2">
    <source>
        <dbReference type="ARBA" id="ARBA00022475"/>
    </source>
</evidence>
<protein>
    <submittedName>
        <fullName evidence="11">Membrane-associated protein</fullName>
    </submittedName>
</protein>
<feature type="domain" description="TcaA 4th" evidence="10">
    <location>
        <begin position="300"/>
        <end position="369"/>
    </location>
</feature>
<dbReference type="PANTHER" id="PTHR40038:SF1">
    <property type="entry name" value="MEMBRANE-ASSOCIATED PROTEIN TCAA"/>
    <property type="match status" value="1"/>
</dbReference>
<evidence type="ECO:0000256" key="6">
    <source>
        <dbReference type="SAM" id="Coils"/>
    </source>
</evidence>
<organism evidence="11 12">
    <name type="scientific">Clostridium perfringens</name>
    <dbReference type="NCBI Taxonomy" id="1502"/>
    <lineage>
        <taxon>Bacteria</taxon>
        <taxon>Bacillati</taxon>
        <taxon>Bacillota</taxon>
        <taxon>Clostridia</taxon>
        <taxon>Eubacteriales</taxon>
        <taxon>Clostridiaceae</taxon>
        <taxon>Clostridium</taxon>
    </lineage>
</organism>
<feature type="domain" description="TcaA protein NTF2-like" evidence="9">
    <location>
        <begin position="406"/>
        <end position="518"/>
    </location>
</feature>
<keyword evidence="6" id="KW-0175">Coiled coil</keyword>
<dbReference type="Pfam" id="PF22813">
    <property type="entry name" value="TcaA_2nd"/>
    <property type="match status" value="1"/>
</dbReference>
<evidence type="ECO:0000256" key="1">
    <source>
        <dbReference type="ARBA" id="ARBA00004162"/>
    </source>
</evidence>
<dbReference type="GO" id="GO:0005886">
    <property type="term" value="C:plasma membrane"/>
    <property type="evidence" value="ECO:0007669"/>
    <property type="project" value="UniProtKB-SubCell"/>
</dbReference>
<dbReference type="InterPro" id="IPR054529">
    <property type="entry name" value="TcaA_2nd"/>
</dbReference>
<reference evidence="11 12" key="1">
    <citation type="submission" date="2018-06" db="EMBL/GenBank/DDBJ databases">
        <authorList>
            <consortium name="Pathogen Informatics"/>
            <person name="Doyle S."/>
        </authorList>
    </citation>
    <scope>NUCLEOTIDE SEQUENCE [LARGE SCALE GENOMIC DNA]</scope>
    <source>
        <strain evidence="11 12">NCTC8081</strain>
    </source>
</reference>
<dbReference type="Proteomes" id="UP000250234">
    <property type="component" value="Unassembled WGS sequence"/>
</dbReference>
<dbReference type="PANTHER" id="PTHR40038">
    <property type="entry name" value="MEMBRANE-ASSOCIATED PROTEIN TCAA"/>
    <property type="match status" value="1"/>
</dbReference>
<evidence type="ECO:0000256" key="7">
    <source>
        <dbReference type="SAM" id="Phobius"/>
    </source>
</evidence>
<evidence type="ECO:0000256" key="4">
    <source>
        <dbReference type="ARBA" id="ARBA00022989"/>
    </source>
</evidence>
<dbReference type="RefSeq" id="WP_011591524.1">
    <property type="nucleotide sequence ID" value="NZ_CATNYA010000028.1"/>
</dbReference>
<feature type="coiled-coil region" evidence="6">
    <location>
        <begin position="25"/>
        <end position="60"/>
    </location>
</feature>
<dbReference type="EMBL" id="UAWO01000002">
    <property type="protein sequence ID" value="SQC08471.1"/>
    <property type="molecule type" value="Genomic_DNA"/>
</dbReference>
<dbReference type="Pfam" id="PF22819">
    <property type="entry name" value="TcaA_5th"/>
    <property type="match status" value="1"/>
</dbReference>
<feature type="transmembrane region" description="Helical" evidence="7">
    <location>
        <begin position="84"/>
        <end position="102"/>
    </location>
</feature>
<accession>A0A2X2Y4I3</accession>
<feature type="domain" description="TcaA second" evidence="8">
    <location>
        <begin position="112"/>
        <end position="207"/>
    </location>
</feature>
<dbReference type="InterPro" id="IPR054530">
    <property type="entry name" value="TcaA_4th"/>
</dbReference>
<evidence type="ECO:0000256" key="3">
    <source>
        <dbReference type="ARBA" id="ARBA00022692"/>
    </source>
</evidence>
<keyword evidence="4 7" id="KW-1133">Transmembrane helix</keyword>
<evidence type="ECO:0000259" key="8">
    <source>
        <dbReference type="Pfam" id="PF22813"/>
    </source>
</evidence>
<comment type="subcellular location">
    <subcellularLocation>
        <location evidence="1">Cell membrane</location>
        <topology evidence="1">Single-pass membrane protein</topology>
    </subcellularLocation>
</comment>
<dbReference type="Pfam" id="PF22820">
    <property type="entry name" value="TcaA_3rd_4th"/>
    <property type="match status" value="1"/>
</dbReference>
<evidence type="ECO:0000256" key="5">
    <source>
        <dbReference type="ARBA" id="ARBA00023136"/>
    </source>
</evidence>
<gene>
    <name evidence="11" type="ORF">NCTC8081_02399</name>
</gene>
<evidence type="ECO:0000259" key="10">
    <source>
        <dbReference type="Pfam" id="PF22820"/>
    </source>
</evidence>
<evidence type="ECO:0000259" key="9">
    <source>
        <dbReference type="Pfam" id="PF22819"/>
    </source>
</evidence>
<dbReference type="InterPro" id="IPR054528">
    <property type="entry name" value="TcaA_5th"/>
</dbReference>
<keyword evidence="3 7" id="KW-0812">Transmembrane</keyword>
<name>A0A2X2Y4I3_CLOPF</name>
<proteinExistence type="predicted"/>
<sequence>MRKCKSCGRIIEGNDRFCLICGAKIEEVKEELNNNETDVKTYEKEKLENSNEELKESTEKPLKCEKNIYDNREKNKKSPLKGRSNKLILISLSLFGILFFSYKQLGAYMSNPQNVIEKFKVSILDKNEQKLIDLLDTESSSLKIDEEGAKVIIDYFNKNLDALDETINYLIRDSKLINKNDELSNMLNLNTDNEKKLFYIKNSKKGFLGLNKIKVYINPIFINVNSKVEGVKFFINGKEMCESDKRDFNLKVGPLVPGEYELSYKFNNEYVSLEQTETVDLIENFSLYDNEFIYEMGNELKYVTLKTSEKSKEATVYIDGKNTGKKAYELSDIGPILYNTKISIEIKQEDNIFKSDEVEVGKRKELYIDLDSQLYEYEIKNNKEEDKIGKVSSNFDNDYSELYYNVENLVKDYTYNFTVAVNNNNFEAIKKYLYQGEDLYDSQESIVKQFYNDGIREELIDIKIEKINILNEQELSGTVEAIERYSIKQNDEEQEKLFNVLYEFKFNNISGNYELTNIKHLDKLN</sequence>
<dbReference type="AlphaFoldDB" id="A0A2X2Y4I3"/>